<evidence type="ECO:0000313" key="2">
    <source>
        <dbReference type="EMBL" id="KAH7939079.1"/>
    </source>
</evidence>
<accession>A0A9D4PG54</accession>
<keyword evidence="3" id="KW-1185">Reference proteome</keyword>
<dbReference type="AlphaFoldDB" id="A0A9D4PG54"/>
<evidence type="ECO:0000313" key="3">
    <source>
        <dbReference type="Proteomes" id="UP000821837"/>
    </source>
</evidence>
<reference evidence="2" key="1">
    <citation type="journal article" date="2020" name="Cell">
        <title>Large-Scale Comparative Analyses of Tick Genomes Elucidate Their Genetic Diversity and Vector Capacities.</title>
        <authorList>
            <consortium name="Tick Genome and Microbiome Consortium (TIGMIC)"/>
            <person name="Jia N."/>
            <person name="Wang J."/>
            <person name="Shi W."/>
            <person name="Du L."/>
            <person name="Sun Y."/>
            <person name="Zhan W."/>
            <person name="Jiang J.F."/>
            <person name="Wang Q."/>
            <person name="Zhang B."/>
            <person name="Ji P."/>
            <person name="Bell-Sakyi L."/>
            <person name="Cui X.M."/>
            <person name="Yuan T.T."/>
            <person name="Jiang B.G."/>
            <person name="Yang W.F."/>
            <person name="Lam T.T."/>
            <person name="Chang Q.C."/>
            <person name="Ding S.J."/>
            <person name="Wang X.J."/>
            <person name="Zhu J.G."/>
            <person name="Ruan X.D."/>
            <person name="Zhao L."/>
            <person name="Wei J.T."/>
            <person name="Ye R.Z."/>
            <person name="Que T.C."/>
            <person name="Du C.H."/>
            <person name="Zhou Y.H."/>
            <person name="Cheng J.X."/>
            <person name="Dai P.F."/>
            <person name="Guo W.B."/>
            <person name="Han X.H."/>
            <person name="Huang E.J."/>
            <person name="Li L.F."/>
            <person name="Wei W."/>
            <person name="Gao Y.C."/>
            <person name="Liu J.Z."/>
            <person name="Shao H.Z."/>
            <person name="Wang X."/>
            <person name="Wang C.C."/>
            <person name="Yang T.C."/>
            <person name="Huo Q.B."/>
            <person name="Li W."/>
            <person name="Chen H.Y."/>
            <person name="Chen S.E."/>
            <person name="Zhou L.G."/>
            <person name="Ni X.B."/>
            <person name="Tian J.H."/>
            <person name="Sheng Y."/>
            <person name="Liu T."/>
            <person name="Pan Y.S."/>
            <person name="Xia L.Y."/>
            <person name="Li J."/>
            <person name="Zhao F."/>
            <person name="Cao W.C."/>
        </authorList>
    </citation>
    <scope>NUCLEOTIDE SEQUENCE</scope>
    <source>
        <strain evidence="2">Rsan-2018</strain>
    </source>
</reference>
<dbReference type="Proteomes" id="UP000821837">
    <property type="component" value="Chromosome 8"/>
</dbReference>
<evidence type="ECO:0000256" key="1">
    <source>
        <dbReference type="SAM" id="MobiDB-lite"/>
    </source>
</evidence>
<reference evidence="2" key="2">
    <citation type="submission" date="2021-09" db="EMBL/GenBank/DDBJ databases">
        <authorList>
            <person name="Jia N."/>
            <person name="Wang J."/>
            <person name="Shi W."/>
            <person name="Du L."/>
            <person name="Sun Y."/>
            <person name="Zhan W."/>
            <person name="Jiang J."/>
            <person name="Wang Q."/>
            <person name="Zhang B."/>
            <person name="Ji P."/>
            <person name="Sakyi L.B."/>
            <person name="Cui X."/>
            <person name="Yuan T."/>
            <person name="Jiang B."/>
            <person name="Yang W."/>
            <person name="Lam T.T.-Y."/>
            <person name="Chang Q."/>
            <person name="Ding S."/>
            <person name="Wang X."/>
            <person name="Zhu J."/>
            <person name="Ruan X."/>
            <person name="Zhao L."/>
            <person name="Wei J."/>
            <person name="Que T."/>
            <person name="Du C."/>
            <person name="Cheng J."/>
            <person name="Dai P."/>
            <person name="Han X."/>
            <person name="Huang E."/>
            <person name="Gao Y."/>
            <person name="Liu J."/>
            <person name="Shao H."/>
            <person name="Ye R."/>
            <person name="Li L."/>
            <person name="Wei W."/>
            <person name="Wang X."/>
            <person name="Wang C."/>
            <person name="Huo Q."/>
            <person name="Li W."/>
            <person name="Guo W."/>
            <person name="Chen H."/>
            <person name="Chen S."/>
            <person name="Zhou L."/>
            <person name="Zhou L."/>
            <person name="Ni X."/>
            <person name="Tian J."/>
            <person name="Zhou Y."/>
            <person name="Sheng Y."/>
            <person name="Liu T."/>
            <person name="Pan Y."/>
            <person name="Xia L."/>
            <person name="Li J."/>
            <person name="Zhao F."/>
            <person name="Cao W."/>
        </authorList>
    </citation>
    <scope>NUCLEOTIDE SEQUENCE</scope>
    <source>
        <strain evidence="2">Rsan-2018</strain>
        <tissue evidence="2">Larvae</tissue>
    </source>
</reference>
<feature type="compositionally biased region" description="Basic and acidic residues" evidence="1">
    <location>
        <begin position="17"/>
        <end position="26"/>
    </location>
</feature>
<organism evidence="2 3">
    <name type="scientific">Rhipicephalus sanguineus</name>
    <name type="common">Brown dog tick</name>
    <name type="synonym">Ixodes sanguineus</name>
    <dbReference type="NCBI Taxonomy" id="34632"/>
    <lineage>
        <taxon>Eukaryota</taxon>
        <taxon>Metazoa</taxon>
        <taxon>Ecdysozoa</taxon>
        <taxon>Arthropoda</taxon>
        <taxon>Chelicerata</taxon>
        <taxon>Arachnida</taxon>
        <taxon>Acari</taxon>
        <taxon>Parasitiformes</taxon>
        <taxon>Ixodida</taxon>
        <taxon>Ixodoidea</taxon>
        <taxon>Ixodidae</taxon>
        <taxon>Rhipicephalinae</taxon>
        <taxon>Rhipicephalus</taxon>
        <taxon>Rhipicephalus</taxon>
    </lineage>
</organism>
<dbReference type="VEuPathDB" id="VectorBase:RSAN_042292"/>
<proteinExistence type="predicted"/>
<feature type="region of interest" description="Disordered" evidence="1">
    <location>
        <begin position="61"/>
        <end position="107"/>
    </location>
</feature>
<feature type="compositionally biased region" description="Low complexity" evidence="1">
    <location>
        <begin position="74"/>
        <end position="89"/>
    </location>
</feature>
<comment type="caution">
    <text evidence="2">The sequence shown here is derived from an EMBL/GenBank/DDBJ whole genome shotgun (WGS) entry which is preliminary data.</text>
</comment>
<gene>
    <name evidence="2" type="ORF">HPB52_005432</name>
</gene>
<protein>
    <submittedName>
        <fullName evidence="2">Uncharacterized protein</fullName>
    </submittedName>
</protein>
<dbReference type="EMBL" id="JABSTV010001254">
    <property type="protein sequence ID" value="KAH7939079.1"/>
    <property type="molecule type" value="Genomic_DNA"/>
</dbReference>
<feature type="region of interest" description="Disordered" evidence="1">
    <location>
        <begin position="1"/>
        <end position="32"/>
    </location>
</feature>
<name>A0A9D4PG54_RHISA</name>
<sequence>MWPHWLRSVAASQEPTTEDKGDDKGTHSLLSSSVALFSRSTPECVSPGQDSAPQERKTLLLKPRSGPVEQNKDAAAVPKSPQPAPKASSLNIGGSRPVDNAAREPKI</sequence>